<dbReference type="Gene3D" id="3.60.10.10">
    <property type="entry name" value="Endonuclease/exonuclease/phosphatase"/>
    <property type="match status" value="1"/>
</dbReference>
<keyword evidence="2" id="KW-1185">Reference proteome</keyword>
<evidence type="ECO:0000313" key="1">
    <source>
        <dbReference type="EMBL" id="CAL4118487.1"/>
    </source>
</evidence>
<dbReference type="Proteomes" id="UP001497623">
    <property type="component" value="Unassembled WGS sequence"/>
</dbReference>
<evidence type="ECO:0008006" key="3">
    <source>
        <dbReference type="Google" id="ProtNLM"/>
    </source>
</evidence>
<reference evidence="1 2" key="1">
    <citation type="submission" date="2024-05" db="EMBL/GenBank/DDBJ databases">
        <authorList>
            <person name="Wallberg A."/>
        </authorList>
    </citation>
    <scope>NUCLEOTIDE SEQUENCE [LARGE SCALE GENOMIC DNA]</scope>
</reference>
<name>A0AAV2R6K2_MEGNR</name>
<dbReference type="AlphaFoldDB" id="A0AAV2R6K2"/>
<dbReference type="InterPro" id="IPR036691">
    <property type="entry name" value="Endo/exonu/phosph_ase_sf"/>
</dbReference>
<feature type="non-terminal residue" evidence="1">
    <location>
        <position position="227"/>
    </location>
</feature>
<dbReference type="SUPFAM" id="SSF56219">
    <property type="entry name" value="DNase I-like"/>
    <property type="match status" value="1"/>
</dbReference>
<dbReference type="EMBL" id="CAXKWB010017292">
    <property type="protein sequence ID" value="CAL4118487.1"/>
    <property type="molecule type" value="Genomic_DNA"/>
</dbReference>
<proteinExistence type="predicted"/>
<gene>
    <name evidence="1" type="ORF">MNOR_LOCUS21455</name>
</gene>
<accession>A0AAV2R6K2</accession>
<protein>
    <recommendedName>
        <fullName evidence="3">Endonuclease/exonuclease/phosphatase domain-containing protein</fullName>
    </recommendedName>
</protein>
<organism evidence="1 2">
    <name type="scientific">Meganyctiphanes norvegica</name>
    <name type="common">Northern krill</name>
    <name type="synonym">Thysanopoda norvegica</name>
    <dbReference type="NCBI Taxonomy" id="48144"/>
    <lineage>
        <taxon>Eukaryota</taxon>
        <taxon>Metazoa</taxon>
        <taxon>Ecdysozoa</taxon>
        <taxon>Arthropoda</taxon>
        <taxon>Crustacea</taxon>
        <taxon>Multicrustacea</taxon>
        <taxon>Malacostraca</taxon>
        <taxon>Eumalacostraca</taxon>
        <taxon>Eucarida</taxon>
        <taxon>Euphausiacea</taxon>
        <taxon>Euphausiidae</taxon>
        <taxon>Meganyctiphanes</taxon>
    </lineage>
</organism>
<comment type="caution">
    <text evidence="1">The sequence shown here is derived from an EMBL/GenBank/DDBJ whole genome shotgun (WGS) entry which is preliminary data.</text>
</comment>
<evidence type="ECO:0000313" key="2">
    <source>
        <dbReference type="Proteomes" id="UP001497623"/>
    </source>
</evidence>
<sequence>LYYLRNSLQNTFIGGDWNCVLSERDKSSDSTTISKTLLHMVRTLNLKDVWFLKHKNIEYTYVRTNFGSRIDRSYVKDLANYVTNVKTIHVSFSDHSCVWTELNLNDIPKRGKGYWKMNISLLEDNEIRDSFKLQWDKMCKDKNKFDNINEWWDMYVKKEIKYFFITKGKQLSNKKYGLIQYLEFCLNKLYNNMNITGQIRYDEVKILKDRIDELKHEILEGFKSKSY</sequence>
<feature type="non-terminal residue" evidence="1">
    <location>
        <position position="1"/>
    </location>
</feature>